<organism evidence="3 4">
    <name type="scientific">Pyronema omphalodes (strain CBS 100304)</name>
    <name type="common">Pyronema confluens</name>
    <dbReference type="NCBI Taxonomy" id="1076935"/>
    <lineage>
        <taxon>Eukaryota</taxon>
        <taxon>Fungi</taxon>
        <taxon>Dikarya</taxon>
        <taxon>Ascomycota</taxon>
        <taxon>Pezizomycotina</taxon>
        <taxon>Pezizomycetes</taxon>
        <taxon>Pezizales</taxon>
        <taxon>Pyronemataceae</taxon>
        <taxon>Pyronema</taxon>
    </lineage>
</organism>
<sequence>MQRCFLPTCQDLGPGCVCRLLVTAPETSRTCTISECSPKGEYNAFSDVWNECLSRKDELGIGELPVLPSLTTPIPTLATQTRELAAPEQTPDPSGTETTTTTVPPTIFSSTHTSNHDGTATPDVPNGSSTHRSNHGSTSSSSPRGSSSSSMNPQIATSEAQTTTRGTSSSTLAVSITVPTISLFLLGAGLFFFIRRRRQKSMARLSIDTFMDTSDANNPQIGAPLDVRHEKLPAFLNDLLQNEPPPPIRAARRPSIPKTELAPSIPPAPVDDEDPFKDQYFVVAPVDEEGGQDALSIYPAPAAPRRVPAIPASPKPTFSRSTSKASKSVGRASVLSAISEASSGGSPNTSSAKKEVVRVAYPSLQRAQSARTTGKGGGLNPPEDEGSDWTSVVGLDDYAATIRGSRITTPQPIMEQQGSPPPAPRSETFTRDATGGVI</sequence>
<evidence type="ECO:0000256" key="1">
    <source>
        <dbReference type="SAM" id="MobiDB-lite"/>
    </source>
</evidence>
<evidence type="ECO:0000313" key="3">
    <source>
        <dbReference type="EMBL" id="CCX13101.1"/>
    </source>
</evidence>
<gene>
    <name evidence="3" type="ORF">PCON_12694</name>
</gene>
<feature type="compositionally biased region" description="Low complexity" evidence="1">
    <location>
        <begin position="128"/>
        <end position="153"/>
    </location>
</feature>
<dbReference type="OrthoDB" id="5389370at2759"/>
<feature type="compositionally biased region" description="Polar residues" evidence="1">
    <location>
        <begin position="154"/>
        <end position="170"/>
    </location>
</feature>
<protein>
    <submittedName>
        <fullName evidence="3">Uncharacterized protein</fullName>
    </submittedName>
</protein>
<evidence type="ECO:0000256" key="2">
    <source>
        <dbReference type="SAM" id="Phobius"/>
    </source>
</evidence>
<keyword evidence="4" id="KW-1185">Reference proteome</keyword>
<feature type="region of interest" description="Disordered" evidence="1">
    <location>
        <begin position="305"/>
        <end position="329"/>
    </location>
</feature>
<feature type="transmembrane region" description="Helical" evidence="2">
    <location>
        <begin position="172"/>
        <end position="194"/>
    </location>
</feature>
<evidence type="ECO:0000313" key="4">
    <source>
        <dbReference type="Proteomes" id="UP000018144"/>
    </source>
</evidence>
<feature type="region of interest" description="Disordered" evidence="1">
    <location>
        <begin position="363"/>
        <end position="390"/>
    </location>
</feature>
<feature type="compositionally biased region" description="Polar residues" evidence="1">
    <location>
        <begin position="406"/>
        <end position="418"/>
    </location>
</feature>
<dbReference type="OMA" id="CTISECS"/>
<feature type="region of interest" description="Disordered" evidence="1">
    <location>
        <begin position="403"/>
        <end position="438"/>
    </location>
</feature>
<keyword evidence="2" id="KW-0812">Transmembrane</keyword>
<accession>U4LK83</accession>
<proteinExistence type="predicted"/>
<dbReference type="Proteomes" id="UP000018144">
    <property type="component" value="Unassembled WGS sequence"/>
</dbReference>
<name>U4LK83_PYROM</name>
<feature type="region of interest" description="Disordered" evidence="1">
    <location>
        <begin position="83"/>
        <end position="170"/>
    </location>
</feature>
<dbReference type="EMBL" id="HF935778">
    <property type="protein sequence ID" value="CCX13101.1"/>
    <property type="molecule type" value="Genomic_DNA"/>
</dbReference>
<reference evidence="3 4" key="1">
    <citation type="journal article" date="2013" name="PLoS Genet.">
        <title>The genome and development-dependent transcriptomes of Pyronema confluens: a window into fungal evolution.</title>
        <authorList>
            <person name="Traeger S."/>
            <person name="Altegoer F."/>
            <person name="Freitag M."/>
            <person name="Gabaldon T."/>
            <person name="Kempken F."/>
            <person name="Kumar A."/>
            <person name="Marcet-Houben M."/>
            <person name="Poggeler S."/>
            <person name="Stajich J.E."/>
            <person name="Nowrousian M."/>
        </authorList>
    </citation>
    <scope>NUCLEOTIDE SEQUENCE [LARGE SCALE GENOMIC DNA]</scope>
    <source>
        <strain evidence="4">CBS 100304</strain>
        <tissue evidence="3">Vegetative mycelium</tissue>
    </source>
</reference>
<keyword evidence="2" id="KW-0472">Membrane</keyword>
<feature type="compositionally biased region" description="Polar residues" evidence="1">
    <location>
        <begin position="316"/>
        <end position="326"/>
    </location>
</feature>
<keyword evidence="2" id="KW-1133">Transmembrane helix</keyword>
<feature type="compositionally biased region" description="Low complexity" evidence="1">
    <location>
        <begin position="91"/>
        <end position="111"/>
    </location>
</feature>
<dbReference type="AlphaFoldDB" id="U4LK83"/>